<proteinExistence type="predicted"/>
<dbReference type="OrthoDB" id="2747775at2759"/>
<evidence type="ECO:0000259" key="2">
    <source>
        <dbReference type="Pfam" id="PF20152"/>
    </source>
</evidence>
<dbReference type="Proteomes" id="UP000230002">
    <property type="component" value="Unassembled WGS sequence"/>
</dbReference>
<keyword evidence="1" id="KW-0472">Membrane</keyword>
<accession>A0A2G8SEY3</accession>
<evidence type="ECO:0000313" key="4">
    <source>
        <dbReference type="Proteomes" id="UP000230002"/>
    </source>
</evidence>
<feature type="transmembrane region" description="Helical" evidence="1">
    <location>
        <begin position="16"/>
        <end position="38"/>
    </location>
</feature>
<protein>
    <recommendedName>
        <fullName evidence="2">DUF6534 domain-containing protein</fullName>
    </recommendedName>
</protein>
<feature type="transmembrane region" description="Helical" evidence="1">
    <location>
        <begin position="50"/>
        <end position="77"/>
    </location>
</feature>
<sequence length="342" mass="38074">MSTTPESMDFTIGETYGALLLGTFFSLVLYGIILHQAYRYIRLYPHDYAYIQVLVAISLILETFHTISTMHLCYHALVTNYSNARVTLGESVWSSNLFVLTGELSQVVAYLFFVRRLYFIFGTFKHVVVLVMLFLATSVGFGLAITVGVFQSQNPAVFLQTVNHSKSYLIHGKFAAAAAMHVLLTGSLMYALYRGQKVRNEQKSVVDWCLLYVIDTGLLVSIFDIISWISASAASNSAWWAAFCIITVKLYMVTFLSVLNSRRLLTKSGIEIFGTDSAMADERNFIARAQRFAAAERYNAPQLPESAPTRIDIKVATEIEGGDGVKTSHSSVIVEEGKVARM</sequence>
<dbReference type="InterPro" id="IPR045339">
    <property type="entry name" value="DUF6534"/>
</dbReference>
<comment type="caution">
    <text evidence="3">The sequence shown here is derived from an EMBL/GenBank/DDBJ whole genome shotgun (WGS) entry which is preliminary data.</text>
</comment>
<feature type="transmembrane region" description="Helical" evidence="1">
    <location>
        <begin position="170"/>
        <end position="193"/>
    </location>
</feature>
<evidence type="ECO:0000313" key="3">
    <source>
        <dbReference type="EMBL" id="PIL32335.1"/>
    </source>
</evidence>
<evidence type="ECO:0000256" key="1">
    <source>
        <dbReference type="SAM" id="Phobius"/>
    </source>
</evidence>
<gene>
    <name evidence="3" type="ORF">GSI_05581</name>
</gene>
<feature type="transmembrane region" description="Helical" evidence="1">
    <location>
        <begin position="205"/>
        <end position="231"/>
    </location>
</feature>
<dbReference type="PANTHER" id="PTHR40465:SF1">
    <property type="entry name" value="DUF6534 DOMAIN-CONTAINING PROTEIN"/>
    <property type="match status" value="1"/>
</dbReference>
<name>A0A2G8SEY3_9APHY</name>
<dbReference type="EMBL" id="AYKW01000011">
    <property type="protein sequence ID" value="PIL32335.1"/>
    <property type="molecule type" value="Genomic_DNA"/>
</dbReference>
<keyword evidence="1" id="KW-1133">Transmembrane helix</keyword>
<feature type="transmembrane region" description="Helical" evidence="1">
    <location>
        <begin position="97"/>
        <end position="115"/>
    </location>
</feature>
<feature type="transmembrane region" description="Helical" evidence="1">
    <location>
        <begin position="127"/>
        <end position="150"/>
    </location>
</feature>
<dbReference type="PANTHER" id="PTHR40465">
    <property type="entry name" value="CHROMOSOME 1, WHOLE GENOME SHOTGUN SEQUENCE"/>
    <property type="match status" value="1"/>
</dbReference>
<dbReference type="AlphaFoldDB" id="A0A2G8SEY3"/>
<dbReference type="STRING" id="1077348.A0A2G8SEY3"/>
<keyword evidence="4" id="KW-1185">Reference proteome</keyword>
<dbReference type="Pfam" id="PF20152">
    <property type="entry name" value="DUF6534"/>
    <property type="match status" value="1"/>
</dbReference>
<organism evidence="3 4">
    <name type="scientific">Ganoderma sinense ZZ0214-1</name>
    <dbReference type="NCBI Taxonomy" id="1077348"/>
    <lineage>
        <taxon>Eukaryota</taxon>
        <taxon>Fungi</taxon>
        <taxon>Dikarya</taxon>
        <taxon>Basidiomycota</taxon>
        <taxon>Agaricomycotina</taxon>
        <taxon>Agaricomycetes</taxon>
        <taxon>Polyporales</taxon>
        <taxon>Polyporaceae</taxon>
        <taxon>Ganoderma</taxon>
    </lineage>
</organism>
<feature type="domain" description="DUF6534" evidence="2">
    <location>
        <begin position="178"/>
        <end position="263"/>
    </location>
</feature>
<keyword evidence="1" id="KW-0812">Transmembrane</keyword>
<reference evidence="3 4" key="1">
    <citation type="journal article" date="2015" name="Sci. Rep.">
        <title>Chromosome-level genome map provides insights into diverse defense mechanisms in the medicinal fungus Ganoderma sinense.</title>
        <authorList>
            <person name="Zhu Y."/>
            <person name="Xu J."/>
            <person name="Sun C."/>
            <person name="Zhou S."/>
            <person name="Xu H."/>
            <person name="Nelson D.R."/>
            <person name="Qian J."/>
            <person name="Song J."/>
            <person name="Luo H."/>
            <person name="Xiang L."/>
            <person name="Li Y."/>
            <person name="Xu Z."/>
            <person name="Ji A."/>
            <person name="Wang L."/>
            <person name="Lu S."/>
            <person name="Hayward A."/>
            <person name="Sun W."/>
            <person name="Li X."/>
            <person name="Schwartz D.C."/>
            <person name="Wang Y."/>
            <person name="Chen S."/>
        </authorList>
    </citation>
    <scope>NUCLEOTIDE SEQUENCE [LARGE SCALE GENOMIC DNA]</scope>
    <source>
        <strain evidence="3 4">ZZ0214-1</strain>
    </source>
</reference>
<feature type="transmembrane region" description="Helical" evidence="1">
    <location>
        <begin position="237"/>
        <end position="259"/>
    </location>
</feature>